<gene>
    <name evidence="8" type="ORF">OEZ85_002643</name>
</gene>
<dbReference type="InterPro" id="IPR020472">
    <property type="entry name" value="WD40_PAC1"/>
</dbReference>
<evidence type="ECO:0000256" key="4">
    <source>
        <dbReference type="ARBA" id="ARBA00023187"/>
    </source>
</evidence>
<keyword evidence="1 7" id="KW-0853">WD repeat</keyword>
<dbReference type="SMART" id="SM00320">
    <property type="entry name" value="WD40"/>
    <property type="match status" value="7"/>
</dbReference>
<feature type="repeat" description="WD" evidence="7">
    <location>
        <begin position="57"/>
        <end position="98"/>
    </location>
</feature>
<dbReference type="EMBL" id="CP126212">
    <property type="protein sequence ID" value="WIA14096.1"/>
    <property type="molecule type" value="Genomic_DNA"/>
</dbReference>
<keyword evidence="4" id="KW-0508">mRNA splicing</keyword>
<evidence type="ECO:0000256" key="2">
    <source>
        <dbReference type="ARBA" id="ARBA00022664"/>
    </source>
</evidence>
<keyword evidence="3" id="KW-0677">Repeat</keyword>
<evidence type="ECO:0000256" key="6">
    <source>
        <dbReference type="ARBA" id="ARBA00040390"/>
    </source>
</evidence>
<evidence type="ECO:0000313" key="8">
    <source>
        <dbReference type="EMBL" id="WIA14096.1"/>
    </source>
</evidence>
<dbReference type="Gene3D" id="2.130.10.10">
    <property type="entry name" value="YVTN repeat-like/Quinoprotein amine dehydrogenase"/>
    <property type="match status" value="1"/>
</dbReference>
<comment type="similarity">
    <text evidence="5">Belongs to the WD repeat STRAP family.</text>
</comment>
<keyword evidence="2" id="KW-0507">mRNA processing</keyword>
<dbReference type="Pfam" id="PF00400">
    <property type="entry name" value="WD40"/>
    <property type="match status" value="5"/>
</dbReference>
<keyword evidence="9" id="KW-1185">Reference proteome</keyword>
<dbReference type="PANTHER" id="PTHR19877:SF13">
    <property type="entry name" value="SERINE-THREONINE KINASE RECEPTOR-ASSOCIATED PROTEIN"/>
    <property type="match status" value="1"/>
</dbReference>
<dbReference type="InterPro" id="IPR015943">
    <property type="entry name" value="WD40/YVTN_repeat-like_dom_sf"/>
</dbReference>
<dbReference type="Proteomes" id="UP001244341">
    <property type="component" value="Chromosome 5b"/>
</dbReference>
<dbReference type="SUPFAM" id="SSF50978">
    <property type="entry name" value="WD40 repeat-like"/>
    <property type="match status" value="1"/>
</dbReference>
<feature type="repeat" description="WD" evidence="7">
    <location>
        <begin position="308"/>
        <end position="340"/>
    </location>
</feature>
<dbReference type="PROSITE" id="PS50294">
    <property type="entry name" value="WD_REPEATS_REGION"/>
    <property type="match status" value="2"/>
</dbReference>
<name>A0ABY8TY75_TETOB</name>
<dbReference type="InterPro" id="IPR001680">
    <property type="entry name" value="WD40_rpt"/>
</dbReference>
<evidence type="ECO:0000256" key="7">
    <source>
        <dbReference type="PROSITE-ProRule" id="PRU00221"/>
    </source>
</evidence>
<protein>
    <recommendedName>
        <fullName evidence="6">Serine-threonine kinase receptor-associated protein</fullName>
    </recommendedName>
</protein>
<evidence type="ECO:0000256" key="5">
    <source>
        <dbReference type="ARBA" id="ARBA00038394"/>
    </source>
</evidence>
<reference evidence="8 9" key="1">
    <citation type="submission" date="2023-05" db="EMBL/GenBank/DDBJ databases">
        <title>A 100% complete, gapless, phased diploid assembly of the Scenedesmus obliquus UTEX 3031 genome.</title>
        <authorList>
            <person name="Biondi T.C."/>
            <person name="Hanschen E.R."/>
            <person name="Kwon T."/>
            <person name="Eng W."/>
            <person name="Kruse C.P.S."/>
            <person name="Koehler S.I."/>
            <person name="Kunde Y."/>
            <person name="Gleasner C.D."/>
            <person name="You Mak K.T."/>
            <person name="Polle J."/>
            <person name="Hovde B.T."/>
            <person name="Starkenburg S.R."/>
        </authorList>
    </citation>
    <scope>NUCLEOTIDE SEQUENCE [LARGE SCALE GENOMIC DNA]</scope>
    <source>
        <strain evidence="8 9">DOE0152z</strain>
    </source>
</reference>
<evidence type="ECO:0000313" key="9">
    <source>
        <dbReference type="Proteomes" id="UP001244341"/>
    </source>
</evidence>
<evidence type="ECO:0000256" key="1">
    <source>
        <dbReference type="ARBA" id="ARBA00022574"/>
    </source>
</evidence>
<accession>A0ABY8TY75</accession>
<organism evidence="8 9">
    <name type="scientific">Tetradesmus obliquus</name>
    <name type="common">Green alga</name>
    <name type="synonym">Acutodesmus obliquus</name>
    <dbReference type="NCBI Taxonomy" id="3088"/>
    <lineage>
        <taxon>Eukaryota</taxon>
        <taxon>Viridiplantae</taxon>
        <taxon>Chlorophyta</taxon>
        <taxon>core chlorophytes</taxon>
        <taxon>Chlorophyceae</taxon>
        <taxon>CS clade</taxon>
        <taxon>Sphaeropleales</taxon>
        <taxon>Scenedesmaceae</taxon>
        <taxon>Tetradesmus</taxon>
    </lineage>
</organism>
<evidence type="ECO:0000256" key="3">
    <source>
        <dbReference type="ARBA" id="ARBA00022737"/>
    </source>
</evidence>
<dbReference type="InterPro" id="IPR036322">
    <property type="entry name" value="WD40_repeat_dom_sf"/>
</dbReference>
<dbReference type="PRINTS" id="PR00320">
    <property type="entry name" value="GPROTEINBRPT"/>
</dbReference>
<sequence length="372" mass="39697">MMQRKCQQPIVCHGHSRPIVEVNYSNVTPDGYFLVSASKDGQPMLRSGTTGDWIGTFIGHKGCVWSCALDPTATLAATGSADFSAKLWDALTGMEKATLQHKHIVRTCCFSPCSGKLVTGGHEKLLRLFEVERPEAAPFELPGAPSTIKAAVFVGPSDSLLVSSTGDAAGLTVWDVRGGGVVRSMPTDGPVTSVDLTHDGRWLTTTDNRNTVRIWDTSKLDAPAKQFTVTYPAEAASYCPAKNRRPTQLRQPATAGPKQLDAPAKQLTVTYPAEAASYCPAKNRFAAGGEDMWVHLHSADTGLELETNKGHHGPVHTVRFGPEGKEYASGSEDGTIRIWQTDWLESQAGVADGAAQVAVNAVAPPYVNGAKA</sequence>
<dbReference type="PANTHER" id="PTHR19877">
    <property type="entry name" value="EUKARYOTIC TRANSLATION INITIATION FACTOR 3 SUBUNIT I"/>
    <property type="match status" value="1"/>
</dbReference>
<proteinExistence type="inferred from homology"/>
<dbReference type="PROSITE" id="PS50082">
    <property type="entry name" value="WD_REPEATS_2"/>
    <property type="match status" value="2"/>
</dbReference>